<protein>
    <submittedName>
        <fullName evidence="2">Alpha/beta hydrolase</fullName>
    </submittedName>
</protein>
<dbReference type="Pfam" id="PF02129">
    <property type="entry name" value="Peptidase_S15"/>
    <property type="match status" value="1"/>
</dbReference>
<feature type="domain" description="Xaa-Pro dipeptidyl-peptidase-like" evidence="1">
    <location>
        <begin position="12"/>
        <end position="155"/>
    </location>
</feature>
<dbReference type="InterPro" id="IPR051411">
    <property type="entry name" value="Polyketide_trans_af380"/>
</dbReference>
<dbReference type="SUPFAM" id="SSF53474">
    <property type="entry name" value="alpha/beta-Hydrolases"/>
    <property type="match status" value="1"/>
</dbReference>
<evidence type="ECO:0000259" key="1">
    <source>
        <dbReference type="Pfam" id="PF02129"/>
    </source>
</evidence>
<name>A0A1L3SMP3_9HYPH</name>
<organism evidence="2 3">
    <name type="scientific">Aquibium oceanicum</name>
    <dbReference type="NCBI Taxonomy" id="1670800"/>
    <lineage>
        <taxon>Bacteria</taxon>
        <taxon>Pseudomonadati</taxon>
        <taxon>Pseudomonadota</taxon>
        <taxon>Alphaproteobacteria</taxon>
        <taxon>Hyphomicrobiales</taxon>
        <taxon>Phyllobacteriaceae</taxon>
        <taxon>Aquibium</taxon>
    </lineage>
</organism>
<evidence type="ECO:0000313" key="3">
    <source>
        <dbReference type="Proteomes" id="UP000182840"/>
    </source>
</evidence>
<dbReference type="AlphaFoldDB" id="A0A1L3SMP3"/>
<dbReference type="STRING" id="1670800.BSQ44_04155"/>
<keyword evidence="2" id="KW-0378">Hydrolase</keyword>
<dbReference type="Proteomes" id="UP000182840">
    <property type="component" value="Chromosome"/>
</dbReference>
<dbReference type="InterPro" id="IPR000383">
    <property type="entry name" value="Xaa-Pro-like_dom"/>
</dbReference>
<dbReference type="RefSeq" id="WP_072602078.1">
    <property type="nucleotide sequence ID" value="NZ_CP018171.1"/>
</dbReference>
<reference evidence="3" key="1">
    <citation type="submission" date="2016-11" db="EMBL/GenBank/DDBJ databases">
        <title>Mesorhizobium oceanicum sp. nov., isolated from deep seawater in South China Sea.</title>
        <authorList>
            <person name="Fu G.-Y."/>
        </authorList>
    </citation>
    <scope>NUCLEOTIDE SEQUENCE [LARGE SCALE GENOMIC DNA]</scope>
    <source>
        <strain evidence="3">B7</strain>
    </source>
</reference>
<gene>
    <name evidence="2" type="ORF">BSQ44_04155</name>
</gene>
<proteinExistence type="predicted"/>
<evidence type="ECO:0000313" key="2">
    <source>
        <dbReference type="EMBL" id="APH70669.1"/>
    </source>
</evidence>
<dbReference type="OrthoDB" id="217645at2"/>
<dbReference type="EMBL" id="CP018171">
    <property type="protein sequence ID" value="APH70669.1"/>
    <property type="molecule type" value="Genomic_DNA"/>
</dbReference>
<dbReference type="Gene3D" id="1.10.10.800">
    <property type="match status" value="1"/>
</dbReference>
<keyword evidence="3" id="KW-1185">Reference proteome</keyword>
<dbReference type="InterPro" id="IPR029058">
    <property type="entry name" value="AB_hydrolase_fold"/>
</dbReference>
<dbReference type="KEGG" id="meso:BSQ44_04155"/>
<dbReference type="Gene3D" id="3.40.50.1820">
    <property type="entry name" value="alpha/beta hydrolase"/>
    <property type="match status" value="1"/>
</dbReference>
<dbReference type="GO" id="GO:0016787">
    <property type="term" value="F:hydrolase activity"/>
    <property type="evidence" value="ECO:0007669"/>
    <property type="project" value="UniProtKB-KW"/>
</dbReference>
<dbReference type="PANTHER" id="PTHR47751:SF2">
    <property type="entry name" value="DLTD N-TERMINAL DOMAIN PROTEIN (AFU_ORTHOLOGUE AFUA_8G00380)-RELATED"/>
    <property type="match status" value="1"/>
</dbReference>
<accession>A0A1L3SMP3</accession>
<sequence>MAEQVEFKSNGNTLKGILVRPEGVTGDVPLVIMAGGWCYTKEVVMPHYAKSFHAIGCATLYFDYRNFGESEGDRRQHLNPWEQIEDYRNAISFAQTLKGIDHKRTGIWGISYAGGHVIITAALDSRPAFVISTVPVVDGFQTMRRTHGERRFAELQKLIADDRQARFEGKPGGNMPMSPKEDPTKELSSWPFPHVYAGFMGIKAKEAPLHEHWNTIESTEWLLSYVVKPYAQRIVETPVMVALARADNITSADLEVEMFNAIASPDKKLVSVGGIDHMSLYTNVDHLAKMGKVQAEWLEETLARLDH</sequence>
<dbReference type="PANTHER" id="PTHR47751">
    <property type="entry name" value="SUPERFAMILY HYDROLASE, PUTATIVE (AFU_ORTHOLOGUE AFUA_2G16580)-RELATED"/>
    <property type="match status" value="1"/>
</dbReference>